<evidence type="ECO:0000313" key="2">
    <source>
        <dbReference type="Proteomes" id="UP000284123"/>
    </source>
</evidence>
<gene>
    <name evidence="1" type="ORF">FAM6012_03034</name>
</gene>
<evidence type="ECO:0000313" key="1">
    <source>
        <dbReference type="EMBL" id="RNE25309.1"/>
    </source>
</evidence>
<dbReference type="EMBL" id="LKGI01000135">
    <property type="protein sequence ID" value="RNE25309.1"/>
    <property type="molecule type" value="Genomic_DNA"/>
</dbReference>
<reference evidence="1 2" key="1">
    <citation type="journal article" date="2018" name="Front. Microbiol.">
        <title>Conversion of Methionine to Cysteine in Lactobacillus paracasei Depends on the Highly Mobile cysK-ctl-cysE Gene Cluster.</title>
        <authorList>
            <person name="Wuthrich D."/>
            <person name="Irmler S."/>
            <person name="Berthoud H."/>
            <person name="Guggenbuhl B."/>
            <person name="Eugster E."/>
            <person name="Bruggmann R."/>
        </authorList>
    </citation>
    <scope>NUCLEOTIDE SEQUENCE [LARGE SCALE GENOMIC DNA]</scope>
    <source>
        <strain evidence="1 2">FAM6012</strain>
    </source>
</reference>
<name>A0A8B3GLM6_LACPA</name>
<accession>A0A8B3GLM6</accession>
<comment type="caution">
    <text evidence="1">The sequence shown here is derived from an EMBL/GenBank/DDBJ whole genome shotgun (WGS) entry which is preliminary data.</text>
</comment>
<sequence length="47" mass="5606">MNLWIYVEIWLLNSVKKVVAVLNTKIHLIIRTKKVCRKFVKVRIVQA</sequence>
<dbReference type="Proteomes" id="UP000284123">
    <property type="component" value="Unassembled WGS sequence"/>
</dbReference>
<dbReference type="AlphaFoldDB" id="A0A8B3GLM6"/>
<protein>
    <submittedName>
        <fullName evidence="1">Uncharacterized protein</fullName>
    </submittedName>
</protein>
<proteinExistence type="predicted"/>
<organism evidence="1 2">
    <name type="scientific">Lacticaseibacillus paracasei</name>
    <name type="common">Lactobacillus paracasei</name>
    <dbReference type="NCBI Taxonomy" id="1597"/>
    <lineage>
        <taxon>Bacteria</taxon>
        <taxon>Bacillati</taxon>
        <taxon>Bacillota</taxon>
        <taxon>Bacilli</taxon>
        <taxon>Lactobacillales</taxon>
        <taxon>Lactobacillaceae</taxon>
        <taxon>Lacticaseibacillus</taxon>
    </lineage>
</organism>